<sequence length="75" mass="8627">MNINQVTFFQANTMTSKNTFHITEEPIPTTTETYSFMPKEIMPSMNESISFLACFLGTCIVLLSLYFLLLHKRKA</sequence>
<gene>
    <name evidence="2" type="ORF">SAMN02745116_00167</name>
</gene>
<keyword evidence="1" id="KW-1133">Transmembrane helix</keyword>
<name>A0A1T4KBA9_9ENTE</name>
<evidence type="ECO:0000313" key="2">
    <source>
        <dbReference type="EMBL" id="SJZ39676.1"/>
    </source>
</evidence>
<keyword evidence="3" id="KW-1185">Reference proteome</keyword>
<dbReference type="STRING" id="263852.SAMN02745116_00167"/>
<accession>A0A1T4KBA9</accession>
<evidence type="ECO:0000256" key="1">
    <source>
        <dbReference type="SAM" id="Phobius"/>
    </source>
</evidence>
<proteinExistence type="predicted"/>
<keyword evidence="1" id="KW-0472">Membrane</keyword>
<organism evidence="2 3">
    <name type="scientific">Pilibacter termitis</name>
    <dbReference type="NCBI Taxonomy" id="263852"/>
    <lineage>
        <taxon>Bacteria</taxon>
        <taxon>Bacillati</taxon>
        <taxon>Bacillota</taxon>
        <taxon>Bacilli</taxon>
        <taxon>Lactobacillales</taxon>
        <taxon>Enterococcaceae</taxon>
        <taxon>Pilibacter</taxon>
    </lineage>
</organism>
<dbReference type="EMBL" id="FUXI01000002">
    <property type="protein sequence ID" value="SJZ39676.1"/>
    <property type="molecule type" value="Genomic_DNA"/>
</dbReference>
<feature type="transmembrane region" description="Helical" evidence="1">
    <location>
        <begin position="49"/>
        <end position="69"/>
    </location>
</feature>
<evidence type="ECO:0000313" key="3">
    <source>
        <dbReference type="Proteomes" id="UP000190328"/>
    </source>
</evidence>
<reference evidence="3" key="1">
    <citation type="submission" date="2017-02" db="EMBL/GenBank/DDBJ databases">
        <authorList>
            <person name="Varghese N."/>
            <person name="Submissions S."/>
        </authorList>
    </citation>
    <scope>NUCLEOTIDE SEQUENCE [LARGE SCALE GENOMIC DNA]</scope>
    <source>
        <strain evidence="3">ATCC BAA-1030</strain>
    </source>
</reference>
<protein>
    <submittedName>
        <fullName evidence="2">Uncharacterized protein</fullName>
    </submittedName>
</protein>
<keyword evidence="1" id="KW-0812">Transmembrane</keyword>
<dbReference type="Proteomes" id="UP000190328">
    <property type="component" value="Unassembled WGS sequence"/>
</dbReference>
<dbReference type="AlphaFoldDB" id="A0A1T4KBA9"/>
<dbReference type="RefSeq" id="WP_078806145.1">
    <property type="nucleotide sequence ID" value="NZ_FUXI01000002.1"/>
</dbReference>